<dbReference type="SMART" id="SM00220">
    <property type="entry name" value="S_TKc"/>
    <property type="match status" value="1"/>
</dbReference>
<dbReference type="Pfam" id="PF00069">
    <property type="entry name" value="Pkinase"/>
    <property type="match status" value="1"/>
</dbReference>
<keyword evidence="1" id="KW-0723">Serine/threonine-protein kinase</keyword>
<dbReference type="Gene3D" id="3.30.200.20">
    <property type="entry name" value="Phosphorylase Kinase, domain 1"/>
    <property type="match status" value="1"/>
</dbReference>
<feature type="domain" description="Protein kinase" evidence="6">
    <location>
        <begin position="1"/>
        <end position="131"/>
    </location>
</feature>
<reference evidence="9" key="3">
    <citation type="journal article" date="2016" name="Gigascience">
        <title>De novo construction of an expanded transcriptome assembly for the western tarnished plant bug, Lygus hesperus.</title>
        <authorList>
            <person name="Tassone E.E."/>
            <person name="Geib S.M."/>
            <person name="Hall B."/>
            <person name="Fabrick J.A."/>
            <person name="Brent C.S."/>
            <person name="Hull J.J."/>
        </authorList>
    </citation>
    <scope>NUCLEOTIDE SEQUENCE</scope>
</reference>
<evidence type="ECO:0000256" key="1">
    <source>
        <dbReference type="ARBA" id="ARBA00022527"/>
    </source>
</evidence>
<protein>
    <submittedName>
        <fullName evidence="7">Mitogen-activated protein kinase FUS3</fullName>
    </submittedName>
</protein>
<keyword evidence="2" id="KW-0808">Transferase</keyword>
<dbReference type="GO" id="GO:0005524">
    <property type="term" value="F:ATP binding"/>
    <property type="evidence" value="ECO:0007669"/>
    <property type="project" value="UniProtKB-KW"/>
</dbReference>
<proteinExistence type="predicted"/>
<evidence type="ECO:0000256" key="4">
    <source>
        <dbReference type="ARBA" id="ARBA00022777"/>
    </source>
</evidence>
<reference evidence="7" key="2">
    <citation type="submission" date="2014-07" db="EMBL/GenBank/DDBJ databases">
        <authorList>
            <person name="Hull J."/>
        </authorList>
    </citation>
    <scope>NUCLEOTIDE SEQUENCE</scope>
</reference>
<keyword evidence="4 7" id="KW-0418">Kinase</keyword>
<evidence type="ECO:0000256" key="5">
    <source>
        <dbReference type="ARBA" id="ARBA00022840"/>
    </source>
</evidence>
<dbReference type="EMBL" id="GBHO01001522">
    <property type="protein sequence ID" value="JAG42082.1"/>
    <property type="molecule type" value="Transcribed_RNA"/>
</dbReference>
<dbReference type="Gene3D" id="1.10.510.10">
    <property type="entry name" value="Transferase(Phosphotransferase) domain 1"/>
    <property type="match status" value="1"/>
</dbReference>
<evidence type="ECO:0000256" key="2">
    <source>
        <dbReference type="ARBA" id="ARBA00022679"/>
    </source>
</evidence>
<dbReference type="InterPro" id="IPR000719">
    <property type="entry name" value="Prot_kinase_dom"/>
</dbReference>
<dbReference type="SUPFAM" id="SSF56112">
    <property type="entry name" value="Protein kinase-like (PK-like)"/>
    <property type="match status" value="1"/>
</dbReference>
<evidence type="ECO:0000256" key="3">
    <source>
        <dbReference type="ARBA" id="ARBA00022741"/>
    </source>
</evidence>
<evidence type="ECO:0000313" key="8">
    <source>
        <dbReference type="EMBL" id="JAG42084.1"/>
    </source>
</evidence>
<dbReference type="PANTHER" id="PTHR24055">
    <property type="entry name" value="MITOGEN-ACTIVATED PROTEIN KINASE"/>
    <property type="match status" value="1"/>
</dbReference>
<evidence type="ECO:0000259" key="6">
    <source>
        <dbReference type="PROSITE" id="PS50011"/>
    </source>
</evidence>
<dbReference type="EMBL" id="GBHO01001520">
    <property type="protein sequence ID" value="JAG42084.1"/>
    <property type="molecule type" value="Transcribed_RNA"/>
</dbReference>
<dbReference type="GO" id="GO:0004674">
    <property type="term" value="F:protein serine/threonine kinase activity"/>
    <property type="evidence" value="ECO:0007669"/>
    <property type="project" value="UniProtKB-KW"/>
</dbReference>
<reference evidence="7" key="1">
    <citation type="journal article" date="2014" name="PLoS ONE">
        <title>Transcriptome-Based Identification of ABC Transporters in the Western Tarnished Plant Bug Lygus hesperus.</title>
        <authorList>
            <person name="Hull J.J."/>
            <person name="Chaney K."/>
            <person name="Geib S.M."/>
            <person name="Fabrick J.A."/>
            <person name="Brent C.S."/>
            <person name="Walsh D."/>
            <person name="Lavine L.C."/>
        </authorList>
    </citation>
    <scope>NUCLEOTIDE SEQUENCE</scope>
</reference>
<dbReference type="FunFam" id="1.10.510.10:FF:000624">
    <property type="entry name" value="Mitogen-activated protein kinase"/>
    <property type="match status" value="1"/>
</dbReference>
<evidence type="ECO:0000313" key="9">
    <source>
        <dbReference type="EMBL" id="JAQ16856.1"/>
    </source>
</evidence>
<dbReference type="EMBL" id="GDHC01001773">
    <property type="protein sequence ID" value="JAQ16856.1"/>
    <property type="molecule type" value="Transcribed_RNA"/>
</dbReference>
<accession>A0A0A9Z9Z1</accession>
<dbReference type="InterPro" id="IPR050117">
    <property type="entry name" value="MAPK"/>
</dbReference>
<dbReference type="PROSITE" id="PS50011">
    <property type="entry name" value="PROTEIN_KINASE_DOM"/>
    <property type="match status" value="1"/>
</dbReference>
<dbReference type="AlphaFoldDB" id="A0A0A9Z9Z1"/>
<gene>
    <name evidence="7" type="primary">FUS3_0</name>
    <name evidence="9" type="synonym">FUS3</name>
    <name evidence="8" type="synonym">FUS3_1</name>
    <name evidence="8" type="ORF">CM83_16390</name>
    <name evidence="7" type="ORF">CM83_16394</name>
    <name evidence="9" type="ORF">g.7060</name>
</gene>
<evidence type="ECO:0000313" key="7">
    <source>
        <dbReference type="EMBL" id="JAG42082.1"/>
    </source>
</evidence>
<sequence length="227" mass="25878">MTEYVVTRWYRAPEIMCSCESYDYKIDVWSTGCIFAELLMRNPIFPGEDYKQQLHLIFNILGTPTEDDFNCISNEFAAQYIRNLPVREKVPLAKVIGKRVNPLAVDLLEKMLVFDPNKRISVDEALEHPYLASLHDPKIEIVAPTTWSHDFERDLQDKQLTQEALTKYFYKEIHQYRPHLVLHNNSIISVVPSTTKLQPVAVTAATTAAAASDDGTNACESTKQTNV</sequence>
<keyword evidence="3" id="KW-0547">Nucleotide-binding</keyword>
<dbReference type="InterPro" id="IPR011009">
    <property type="entry name" value="Kinase-like_dom_sf"/>
</dbReference>
<name>A0A0A9Z9Z1_LYGHE</name>
<organism evidence="7">
    <name type="scientific">Lygus hesperus</name>
    <name type="common">Western plant bug</name>
    <dbReference type="NCBI Taxonomy" id="30085"/>
    <lineage>
        <taxon>Eukaryota</taxon>
        <taxon>Metazoa</taxon>
        <taxon>Ecdysozoa</taxon>
        <taxon>Arthropoda</taxon>
        <taxon>Hexapoda</taxon>
        <taxon>Insecta</taxon>
        <taxon>Pterygota</taxon>
        <taxon>Neoptera</taxon>
        <taxon>Paraneoptera</taxon>
        <taxon>Hemiptera</taxon>
        <taxon>Heteroptera</taxon>
        <taxon>Panheteroptera</taxon>
        <taxon>Cimicomorpha</taxon>
        <taxon>Miridae</taxon>
        <taxon>Mirini</taxon>
        <taxon>Lygus</taxon>
    </lineage>
</organism>
<keyword evidence="5" id="KW-0067">ATP-binding</keyword>